<keyword evidence="2" id="KW-1185">Reference proteome</keyword>
<name>A0A4C1SW78_EUMVA</name>
<comment type="caution">
    <text evidence="1">The sequence shown here is derived from an EMBL/GenBank/DDBJ whole genome shotgun (WGS) entry which is preliminary data.</text>
</comment>
<evidence type="ECO:0000313" key="2">
    <source>
        <dbReference type="Proteomes" id="UP000299102"/>
    </source>
</evidence>
<gene>
    <name evidence="1" type="ORF">EVAR_3541_1</name>
</gene>
<proteinExistence type="predicted"/>
<organism evidence="1 2">
    <name type="scientific">Eumeta variegata</name>
    <name type="common">Bagworm moth</name>
    <name type="synonym">Eumeta japonica</name>
    <dbReference type="NCBI Taxonomy" id="151549"/>
    <lineage>
        <taxon>Eukaryota</taxon>
        <taxon>Metazoa</taxon>
        <taxon>Ecdysozoa</taxon>
        <taxon>Arthropoda</taxon>
        <taxon>Hexapoda</taxon>
        <taxon>Insecta</taxon>
        <taxon>Pterygota</taxon>
        <taxon>Neoptera</taxon>
        <taxon>Endopterygota</taxon>
        <taxon>Lepidoptera</taxon>
        <taxon>Glossata</taxon>
        <taxon>Ditrysia</taxon>
        <taxon>Tineoidea</taxon>
        <taxon>Psychidae</taxon>
        <taxon>Oiketicinae</taxon>
        <taxon>Eumeta</taxon>
    </lineage>
</organism>
<dbReference type="EMBL" id="BGZK01000021">
    <property type="protein sequence ID" value="GBP06175.1"/>
    <property type="molecule type" value="Genomic_DNA"/>
</dbReference>
<sequence length="100" mass="11172">MPCYDYASTWLQSRIHPCAHATGAISGEVSAYEAVVNRAYHPRSNWIIVAEERVKHSDTAKIFSALAPPPGHVALPGRRWEKYLFKNSNGQVAKYQLSDS</sequence>
<protein>
    <submittedName>
        <fullName evidence="1">Uncharacterized protein</fullName>
    </submittedName>
</protein>
<evidence type="ECO:0000313" key="1">
    <source>
        <dbReference type="EMBL" id="GBP06175.1"/>
    </source>
</evidence>
<accession>A0A4C1SW78</accession>
<dbReference type="Proteomes" id="UP000299102">
    <property type="component" value="Unassembled WGS sequence"/>
</dbReference>
<dbReference type="AlphaFoldDB" id="A0A4C1SW78"/>
<reference evidence="1 2" key="1">
    <citation type="journal article" date="2019" name="Commun. Biol.">
        <title>The bagworm genome reveals a unique fibroin gene that provides high tensile strength.</title>
        <authorList>
            <person name="Kono N."/>
            <person name="Nakamura H."/>
            <person name="Ohtoshi R."/>
            <person name="Tomita M."/>
            <person name="Numata K."/>
            <person name="Arakawa K."/>
        </authorList>
    </citation>
    <scope>NUCLEOTIDE SEQUENCE [LARGE SCALE GENOMIC DNA]</scope>
</reference>